<dbReference type="EMBL" id="LAZR01035368">
    <property type="protein sequence ID" value="KKL27701.1"/>
    <property type="molecule type" value="Genomic_DNA"/>
</dbReference>
<protein>
    <submittedName>
        <fullName evidence="1">Uncharacterized protein</fullName>
    </submittedName>
</protein>
<name>A0A0F9ECY6_9ZZZZ</name>
<dbReference type="AlphaFoldDB" id="A0A0F9ECY6"/>
<accession>A0A0F9ECY6</accession>
<gene>
    <name evidence="1" type="ORF">LCGC14_2382510</name>
</gene>
<sequence>MASLSVSFRGSVPYGIQTFDLTIELGLGKRAKHCSGKLWIDTENHPVARPLTGQEIIIHIDGSLAFAGVLTQVGDEWLNPVVYKVTFDAIDYTLQLDAKLVTGTFEEQTFQERIEALLTEYAPTFT</sequence>
<organism evidence="1">
    <name type="scientific">marine sediment metagenome</name>
    <dbReference type="NCBI Taxonomy" id="412755"/>
    <lineage>
        <taxon>unclassified sequences</taxon>
        <taxon>metagenomes</taxon>
        <taxon>ecological metagenomes</taxon>
    </lineage>
</organism>
<feature type="non-terminal residue" evidence="1">
    <location>
        <position position="126"/>
    </location>
</feature>
<comment type="caution">
    <text evidence="1">The sequence shown here is derived from an EMBL/GenBank/DDBJ whole genome shotgun (WGS) entry which is preliminary data.</text>
</comment>
<evidence type="ECO:0000313" key="1">
    <source>
        <dbReference type="EMBL" id="KKL27701.1"/>
    </source>
</evidence>
<reference evidence="1" key="1">
    <citation type="journal article" date="2015" name="Nature">
        <title>Complex archaea that bridge the gap between prokaryotes and eukaryotes.</title>
        <authorList>
            <person name="Spang A."/>
            <person name="Saw J.H."/>
            <person name="Jorgensen S.L."/>
            <person name="Zaremba-Niedzwiedzka K."/>
            <person name="Martijn J."/>
            <person name="Lind A.E."/>
            <person name="van Eijk R."/>
            <person name="Schleper C."/>
            <person name="Guy L."/>
            <person name="Ettema T.J."/>
        </authorList>
    </citation>
    <scope>NUCLEOTIDE SEQUENCE</scope>
</reference>
<proteinExistence type="predicted"/>